<protein>
    <submittedName>
        <fullName evidence="1">Uncharacterized protein</fullName>
    </submittedName>
</protein>
<dbReference type="OrthoDB" id="7554118at2759"/>
<comment type="caution">
    <text evidence="1">The sequence shown here is derived from an EMBL/GenBank/DDBJ whole genome shotgun (WGS) entry which is preliminary data.</text>
</comment>
<sequence length="267" mass="31264">MQRNGSQEAHIREKLKKGAAVMSQVWGIGKRKSKKEWEKRIWLFDKLVWTVMIWGGNMKLEREGGAREATEKIFEVGTRGGLGTPGYMIREELQKDKLRGRAGKRAWGFEKRLEEGRGSEIAKRCWDEIRVRCKRKKGVSNWEEERCGFFEIRGISIKEMEIQRKEGVFDFRRVIVREIELDRKERWERIENSSYNVYYKETKGKGIPGYLKKGWWESRWQRVAKFRLGNGMRESGYWKSEEEKGVGCVGERGKLGITCGKGAWIGG</sequence>
<evidence type="ECO:0000313" key="1">
    <source>
        <dbReference type="EMBL" id="KMQ84472.1"/>
    </source>
</evidence>
<dbReference type="AlphaFoldDB" id="A0A0J7K2C8"/>
<organism evidence="1 2">
    <name type="scientific">Lasius niger</name>
    <name type="common">Black garden ant</name>
    <dbReference type="NCBI Taxonomy" id="67767"/>
    <lineage>
        <taxon>Eukaryota</taxon>
        <taxon>Metazoa</taxon>
        <taxon>Ecdysozoa</taxon>
        <taxon>Arthropoda</taxon>
        <taxon>Hexapoda</taxon>
        <taxon>Insecta</taxon>
        <taxon>Pterygota</taxon>
        <taxon>Neoptera</taxon>
        <taxon>Endopterygota</taxon>
        <taxon>Hymenoptera</taxon>
        <taxon>Apocrita</taxon>
        <taxon>Aculeata</taxon>
        <taxon>Formicoidea</taxon>
        <taxon>Formicidae</taxon>
        <taxon>Formicinae</taxon>
        <taxon>Lasius</taxon>
        <taxon>Lasius</taxon>
    </lineage>
</organism>
<name>A0A0J7K2C8_LASNI</name>
<proteinExistence type="predicted"/>
<gene>
    <name evidence="1" type="ORF">RF55_17685</name>
</gene>
<dbReference type="PaxDb" id="67767-A0A0J7K2C8"/>
<dbReference type="EMBL" id="LBMM01016309">
    <property type="protein sequence ID" value="KMQ84472.1"/>
    <property type="molecule type" value="Genomic_DNA"/>
</dbReference>
<keyword evidence="2" id="KW-1185">Reference proteome</keyword>
<reference evidence="1 2" key="1">
    <citation type="submission" date="2015-04" db="EMBL/GenBank/DDBJ databases">
        <title>Lasius niger genome sequencing.</title>
        <authorList>
            <person name="Konorov E.A."/>
            <person name="Nikitin M.A."/>
            <person name="Kirill M.V."/>
            <person name="Chang P."/>
        </authorList>
    </citation>
    <scope>NUCLEOTIDE SEQUENCE [LARGE SCALE GENOMIC DNA]</scope>
    <source>
        <tissue evidence="1">Whole</tissue>
    </source>
</reference>
<accession>A0A0J7K2C8</accession>
<evidence type="ECO:0000313" key="2">
    <source>
        <dbReference type="Proteomes" id="UP000036403"/>
    </source>
</evidence>
<dbReference type="Proteomes" id="UP000036403">
    <property type="component" value="Unassembled WGS sequence"/>
</dbReference>